<reference evidence="3" key="1">
    <citation type="submission" date="2018-04" db="EMBL/GenBank/DDBJ databases">
        <title>Complete genome of Antarctic heterotrophic bacterium Hymenobacter nivis.</title>
        <authorList>
            <person name="Terashima M."/>
        </authorList>
    </citation>
    <scope>NUCLEOTIDE SEQUENCE [LARGE SCALE GENOMIC DNA]</scope>
    <source>
        <strain evidence="3">NBRC 111535</strain>
    </source>
</reference>
<keyword evidence="1" id="KW-0732">Signal</keyword>
<evidence type="ECO:0000313" key="2">
    <source>
        <dbReference type="EMBL" id="AWM33490.1"/>
    </source>
</evidence>
<dbReference type="KEGG" id="hnv:DDQ68_12250"/>
<feature type="chain" id="PRO_5016406276" evidence="1">
    <location>
        <begin position="20"/>
        <end position="205"/>
    </location>
</feature>
<sequence length="205" mass="23183">MKPFFIVLLAADFALPATAQTSPVLYPALSKTLDSLAFVDQRPMQEMMRGQTADSTKKRLVAEQYVNFARHQPVLEAIVKKCGYPGTKQVGETSAKNFFLLVQHADAYPVFQEKILKIMSAEVQRKNADNRSFAYLTDRVALNRGQPQTYCSQVEYKADGQPTPRNLLDPANVDKRRASIGMEPLEAYLAKIREMQQQSRQPKQK</sequence>
<dbReference type="EMBL" id="CP029145">
    <property type="protein sequence ID" value="AWM33490.1"/>
    <property type="molecule type" value="Genomic_DNA"/>
</dbReference>
<dbReference type="Proteomes" id="UP000245999">
    <property type="component" value="Chromosome"/>
</dbReference>
<proteinExistence type="predicted"/>
<organism evidence="2 3">
    <name type="scientific">Hymenobacter nivis</name>
    <dbReference type="NCBI Taxonomy" id="1850093"/>
    <lineage>
        <taxon>Bacteria</taxon>
        <taxon>Pseudomonadati</taxon>
        <taxon>Bacteroidota</taxon>
        <taxon>Cytophagia</taxon>
        <taxon>Cytophagales</taxon>
        <taxon>Hymenobacteraceae</taxon>
        <taxon>Hymenobacter</taxon>
    </lineage>
</organism>
<dbReference type="Pfam" id="PF20329">
    <property type="entry name" value="DUF6624"/>
    <property type="match status" value="1"/>
</dbReference>
<gene>
    <name evidence="2" type="ORF">DDQ68_12250</name>
</gene>
<dbReference type="OrthoDB" id="1164858at2"/>
<evidence type="ECO:0000256" key="1">
    <source>
        <dbReference type="SAM" id="SignalP"/>
    </source>
</evidence>
<dbReference type="InterPro" id="IPR046732">
    <property type="entry name" value="DUF6624"/>
</dbReference>
<keyword evidence="3" id="KW-1185">Reference proteome</keyword>
<protein>
    <submittedName>
        <fullName evidence="2">Uncharacterized protein</fullName>
    </submittedName>
</protein>
<dbReference type="AlphaFoldDB" id="A0A2Z3GXM4"/>
<dbReference type="RefSeq" id="WP_109656565.1">
    <property type="nucleotide sequence ID" value="NZ_CP029145.1"/>
</dbReference>
<accession>A0A2Z3GXM4</accession>
<name>A0A2Z3GXM4_9BACT</name>
<evidence type="ECO:0000313" key="3">
    <source>
        <dbReference type="Proteomes" id="UP000245999"/>
    </source>
</evidence>
<feature type="signal peptide" evidence="1">
    <location>
        <begin position="1"/>
        <end position="19"/>
    </location>
</feature>